<name>A0A8T5UXR0_9EURY</name>
<dbReference type="EMBL" id="JAIOUQ010000009">
    <property type="protein sequence ID" value="MBZ2165960.1"/>
    <property type="molecule type" value="Genomic_DNA"/>
</dbReference>
<dbReference type="AlphaFoldDB" id="A0A8T5UXR0"/>
<organism evidence="2 3">
    <name type="scientific">Methanobacterium spitsbergense</name>
    <dbReference type="NCBI Taxonomy" id="2874285"/>
    <lineage>
        <taxon>Archaea</taxon>
        <taxon>Methanobacteriati</taxon>
        <taxon>Methanobacteriota</taxon>
        <taxon>Methanomada group</taxon>
        <taxon>Methanobacteria</taxon>
        <taxon>Methanobacteriales</taxon>
        <taxon>Methanobacteriaceae</taxon>
        <taxon>Methanobacterium</taxon>
    </lineage>
</organism>
<accession>A0A8T5UXR0</accession>
<evidence type="ECO:0000313" key="3">
    <source>
        <dbReference type="Proteomes" id="UP000825933"/>
    </source>
</evidence>
<proteinExistence type="predicted"/>
<dbReference type="InterPro" id="IPR039768">
    <property type="entry name" value="Nmd3"/>
</dbReference>
<dbReference type="GO" id="GO:0005737">
    <property type="term" value="C:cytoplasm"/>
    <property type="evidence" value="ECO:0007669"/>
    <property type="project" value="TreeGrafter"/>
</dbReference>
<comment type="caution">
    <text evidence="2">The sequence shown here is derived from an EMBL/GenBank/DDBJ whole genome shotgun (WGS) entry which is preliminary data.</text>
</comment>
<reference evidence="3" key="1">
    <citation type="journal article" date="2022" name="Microbiol. Resour. Announc.">
        <title>Draft Genome Sequence of a Methanogenic Archaeon from West Spitsbergen Permafrost.</title>
        <authorList>
            <person name="Trubitsyn V."/>
            <person name="Rivkina E."/>
            <person name="Shcherbakova V."/>
        </authorList>
    </citation>
    <scope>NUCLEOTIDE SEQUENCE [LARGE SCALE GENOMIC DNA]</scope>
    <source>
        <strain evidence="3">VT</strain>
    </source>
</reference>
<dbReference type="InterPro" id="IPR007064">
    <property type="entry name" value="Nmd3_N"/>
</dbReference>
<evidence type="ECO:0000313" key="2">
    <source>
        <dbReference type="EMBL" id="MBZ2165960.1"/>
    </source>
</evidence>
<gene>
    <name evidence="2" type="ORF">K8N75_07915</name>
</gene>
<feature type="domain" description="Nmd3 N-terminal" evidence="1">
    <location>
        <begin position="3"/>
        <end position="237"/>
    </location>
</feature>
<dbReference type="RefSeq" id="WP_223791555.1">
    <property type="nucleotide sequence ID" value="NZ_JAIOUQ010000009.1"/>
</dbReference>
<dbReference type="GO" id="GO:0043023">
    <property type="term" value="F:ribosomal large subunit binding"/>
    <property type="evidence" value="ECO:0007669"/>
    <property type="project" value="InterPro"/>
</dbReference>
<sequence>MFCPRCGSEDEDLYNGICKSCFVKEAQLINIPSDVEITICAHCNSLLKGIKWEDSELAEEDLVKIAVIENVETPNYVDNLELLVDILTVKGSNYECMVHANGTIMGISVSEDHRVNVKIKRSMCPDCSRYASGYFESVIQIRADKRFPSSDELQTIDDIIRTKTGALSVKNRMAYISDVSVIKEGVDYYVGSYKAARKLSSAIKDVMGGVMQESPRLVGRDKSRGKDLYRIWISIRLPNFKQGDFIKYEGHIGQVKGFDGRKILLKDLESSNIWSVMWKEYNRIKVIARSSDIKITSITSKTPKFIQVLHPETYQPVDIEINDRISDLEIGTEVKVLEIEGILYILGKYKNNAN</sequence>
<dbReference type="PANTHER" id="PTHR12746:SF2">
    <property type="entry name" value="60S RIBOSOMAL EXPORT PROTEIN NMD3"/>
    <property type="match status" value="1"/>
</dbReference>
<protein>
    <submittedName>
        <fullName evidence="2">NMD protein affecting ribosome stability and mRNA decay</fullName>
    </submittedName>
</protein>
<evidence type="ECO:0000259" key="1">
    <source>
        <dbReference type="Pfam" id="PF04981"/>
    </source>
</evidence>
<dbReference type="Proteomes" id="UP000825933">
    <property type="component" value="Unassembled WGS sequence"/>
</dbReference>
<keyword evidence="3" id="KW-1185">Reference proteome</keyword>
<dbReference type="Pfam" id="PF04981">
    <property type="entry name" value="NMD3"/>
    <property type="match status" value="1"/>
</dbReference>
<dbReference type="PANTHER" id="PTHR12746">
    <property type="entry name" value="NONSENSE-MEDIATED MRNA DECAY PROTEIN 3"/>
    <property type="match status" value="1"/>
</dbReference>